<evidence type="ECO:0000313" key="7">
    <source>
        <dbReference type="EMBL" id="CAB4192707.1"/>
    </source>
</evidence>
<dbReference type="Gene3D" id="3.40.50.300">
    <property type="entry name" value="P-loop containing nucleotide triphosphate hydrolases"/>
    <property type="match status" value="1"/>
</dbReference>
<dbReference type="EMBL" id="LR796551">
    <property type="protein sequence ID" value="CAB4150986.1"/>
    <property type="molecule type" value="Genomic_DNA"/>
</dbReference>
<organism evidence="4">
    <name type="scientific">uncultured Caudovirales phage</name>
    <dbReference type="NCBI Taxonomy" id="2100421"/>
    <lineage>
        <taxon>Viruses</taxon>
        <taxon>Duplodnaviria</taxon>
        <taxon>Heunggongvirae</taxon>
        <taxon>Uroviricota</taxon>
        <taxon>Caudoviricetes</taxon>
        <taxon>Peduoviridae</taxon>
        <taxon>Maltschvirus</taxon>
        <taxon>Maltschvirus maltsch</taxon>
    </lineage>
</organism>
<evidence type="ECO:0000313" key="4">
    <source>
        <dbReference type="EMBL" id="CAB4174707.1"/>
    </source>
</evidence>
<evidence type="ECO:0008006" key="10">
    <source>
        <dbReference type="Google" id="ProtNLM"/>
    </source>
</evidence>
<protein>
    <recommendedName>
        <fullName evidence="10">Terminase large subunit</fullName>
    </recommendedName>
</protein>
<dbReference type="InterPro" id="IPR027417">
    <property type="entry name" value="P-loop_NTPase"/>
</dbReference>
<evidence type="ECO:0000313" key="6">
    <source>
        <dbReference type="EMBL" id="CAB4185517.1"/>
    </source>
</evidence>
<evidence type="ECO:0000313" key="5">
    <source>
        <dbReference type="EMBL" id="CAB4179868.1"/>
    </source>
</evidence>
<dbReference type="EMBL" id="LR797080">
    <property type="protein sequence ID" value="CAB4185517.1"/>
    <property type="molecule type" value="Genomic_DNA"/>
</dbReference>
<accession>A0A6J5PV17</accession>
<sequence length="598" mass="68444">MSEFDFSDFLDALDGESFEERPVSVEEFVTSKDFLGLPPLSEYQYQMINASTQIYKKETLINLYGEESGNKRWKQTCNEVILQLGKGSGKDYSSTIACAYIVYLLLCLKDPATYYGKPPGDSIDILNIAINSEQAKNVFFKGFTTRIERSPWFQGKYNSKASSIEFDKSITVHSGHSQRESWEGYNVIVVVLDEISGFELESTSGHEQAKTASAIYKMYRGSVASRFPDFGKLILLSFPRFKNDYIQQRYNEVVAQKEVIIRSHTFKVDPDLPDEIEENKFTIEWEEDHIQAYIVPKIFALKRPTWEINPTRTIEDFTVDFYTDPIDALSRFACMPPDAVDAFFRSREKVEQAFNNPNLAVSTEGRFAQWFKPDDEKQYFVHVDLAQKHDHCAVAMAHVDGWVSMKIAGTMTDAAPRVIVDAVRYWTPTASKTVDFTDVKDYIISLKERGFNLRMVTFDRWNSHDLMQQLKAYGINTELLSVAKKHYEDMSLLVTEERLNGPAIKLLVEELLQLRIVRDKVDHPRKGSKDLADAVCGAVYNSISMSARGTREIQVHTYSSLHKDKPEEKKQYGQNTIQGPKRDMPSELSEALDNLMII</sequence>
<evidence type="ECO:0000313" key="3">
    <source>
        <dbReference type="EMBL" id="CAB4150986.1"/>
    </source>
</evidence>
<dbReference type="EMBL" id="LR796457">
    <property type="protein sequence ID" value="CAB4146019.1"/>
    <property type="molecule type" value="Genomic_DNA"/>
</dbReference>
<proteinExistence type="predicted"/>
<dbReference type="EMBL" id="LR796915">
    <property type="protein sequence ID" value="CAB4174707.1"/>
    <property type="molecule type" value="Genomic_DNA"/>
</dbReference>
<dbReference type="EMBL" id="LR798431">
    <property type="protein sequence ID" value="CAB5231662.1"/>
    <property type="molecule type" value="Genomic_DNA"/>
</dbReference>
<reference evidence="4" key="1">
    <citation type="submission" date="2020-05" db="EMBL/GenBank/DDBJ databases">
        <authorList>
            <person name="Chiriac C."/>
            <person name="Salcher M."/>
            <person name="Ghai R."/>
            <person name="Kavagutti S V."/>
        </authorList>
    </citation>
    <scope>NUCLEOTIDE SEQUENCE</scope>
</reference>
<dbReference type="EMBL" id="LR797188">
    <property type="protein sequence ID" value="CAB4192707.1"/>
    <property type="molecule type" value="Genomic_DNA"/>
</dbReference>
<evidence type="ECO:0000313" key="9">
    <source>
        <dbReference type="EMBL" id="CAB5231662.1"/>
    </source>
</evidence>
<gene>
    <name evidence="5" type="ORF">UFOVP1032_139</name>
    <name evidence="6" type="ORF">UFOVP1125_55</name>
    <name evidence="7" type="ORF">UFOVP1241_71</name>
    <name evidence="8" type="ORF">UFOVP1491_139</name>
    <name evidence="9" type="ORF">UFOVP1579_139</name>
    <name evidence="2" type="ORF">UFOVP485_134</name>
    <name evidence="3" type="ORF">UFOVP575_86</name>
    <name evidence="4" type="ORF">UFOVP963_74</name>
</gene>
<name>A0A6J5PV17_9CAUD</name>
<evidence type="ECO:0000256" key="1">
    <source>
        <dbReference type="SAM" id="MobiDB-lite"/>
    </source>
</evidence>
<dbReference type="Gene3D" id="3.30.420.240">
    <property type="match status" value="1"/>
</dbReference>
<feature type="compositionally biased region" description="Basic and acidic residues" evidence="1">
    <location>
        <begin position="561"/>
        <end position="571"/>
    </location>
</feature>
<evidence type="ECO:0000313" key="2">
    <source>
        <dbReference type="EMBL" id="CAB4146019.1"/>
    </source>
</evidence>
<dbReference type="EMBL" id="LR796983">
    <property type="protein sequence ID" value="CAB4179868.1"/>
    <property type="molecule type" value="Genomic_DNA"/>
</dbReference>
<feature type="region of interest" description="Disordered" evidence="1">
    <location>
        <begin position="560"/>
        <end position="585"/>
    </location>
</feature>
<evidence type="ECO:0000313" key="8">
    <source>
        <dbReference type="EMBL" id="CAB4217951.1"/>
    </source>
</evidence>
<dbReference type="EMBL" id="LR797455">
    <property type="protein sequence ID" value="CAB4217951.1"/>
    <property type="molecule type" value="Genomic_DNA"/>
</dbReference>